<accession>A0A0G1Q3F1</accession>
<dbReference type="InterPro" id="IPR012340">
    <property type="entry name" value="NA-bd_OB-fold"/>
</dbReference>
<keyword evidence="1" id="KW-1133">Transmembrane helix</keyword>
<dbReference type="Proteomes" id="UP000033818">
    <property type="component" value="Unassembled WGS sequence"/>
</dbReference>
<reference evidence="2 3" key="1">
    <citation type="journal article" date="2015" name="Nature">
        <title>rRNA introns, odd ribosomes, and small enigmatic genomes across a large radiation of phyla.</title>
        <authorList>
            <person name="Brown C.T."/>
            <person name="Hug L.A."/>
            <person name="Thomas B.C."/>
            <person name="Sharon I."/>
            <person name="Castelle C.J."/>
            <person name="Singh A."/>
            <person name="Wilkins M.J."/>
            <person name="Williams K.H."/>
            <person name="Banfield J.F."/>
        </authorList>
    </citation>
    <scope>NUCLEOTIDE SEQUENCE [LARGE SCALE GENOMIC DNA]</scope>
</reference>
<organism evidence="2 3">
    <name type="scientific">Candidatus Azambacteria bacterium GW2011_GWB2_46_37</name>
    <dbReference type="NCBI Taxonomy" id="1618618"/>
    <lineage>
        <taxon>Bacteria</taxon>
        <taxon>Candidatus Azamiibacteriota</taxon>
    </lineage>
</organism>
<name>A0A0G1Q3F1_9BACT</name>
<dbReference type="Gene3D" id="2.40.50.140">
    <property type="entry name" value="Nucleic acid-binding proteins"/>
    <property type="match status" value="1"/>
</dbReference>
<keyword evidence="1" id="KW-0812">Transmembrane</keyword>
<feature type="transmembrane region" description="Helical" evidence="1">
    <location>
        <begin position="78"/>
        <end position="99"/>
    </location>
</feature>
<proteinExistence type="predicted"/>
<protein>
    <recommendedName>
        <fullName evidence="4">NfeD-like C-terminal domain-containing protein</fullName>
    </recommendedName>
</protein>
<dbReference type="EMBL" id="LCMO01000009">
    <property type="protein sequence ID" value="KKU39302.1"/>
    <property type="molecule type" value="Genomic_DNA"/>
</dbReference>
<feature type="transmembrane region" description="Helical" evidence="1">
    <location>
        <begin position="45"/>
        <end position="66"/>
    </location>
</feature>
<gene>
    <name evidence="2" type="ORF">UX53_C0009G0004</name>
</gene>
<comment type="caution">
    <text evidence="2">The sequence shown here is derived from an EMBL/GenBank/DDBJ whole genome shotgun (WGS) entry which is preliminary data.</text>
</comment>
<evidence type="ECO:0000313" key="2">
    <source>
        <dbReference type="EMBL" id="KKU39302.1"/>
    </source>
</evidence>
<evidence type="ECO:0000256" key="1">
    <source>
        <dbReference type="SAM" id="Phobius"/>
    </source>
</evidence>
<keyword evidence="1" id="KW-0472">Membrane</keyword>
<sequence>MSIFLTMLFIGFALMISSLFVDHDHGFDHGDVDVTSAHEVSDGPSWLNLKIIAVFLVAFGAMGSIVRYYGYDIMTSSLLALANGLALAFCVYKILKLFYAQQASSHVSEAEVIGKTALVTVAIADFSVGEITLIVKGSQLSYVARSTVFTGEPIKEGSLVRINGLTGVVAIVSPLTSKTKQGGVE</sequence>
<dbReference type="AlphaFoldDB" id="A0A0G1Q3F1"/>
<evidence type="ECO:0008006" key="4">
    <source>
        <dbReference type="Google" id="ProtNLM"/>
    </source>
</evidence>
<evidence type="ECO:0000313" key="3">
    <source>
        <dbReference type="Proteomes" id="UP000033818"/>
    </source>
</evidence>